<dbReference type="Gene3D" id="1.10.10.10">
    <property type="entry name" value="Winged helix-like DNA-binding domain superfamily/Winged helix DNA-binding domain"/>
    <property type="match status" value="1"/>
</dbReference>
<dbReference type="InterPro" id="IPR036388">
    <property type="entry name" value="WH-like_DNA-bd_sf"/>
</dbReference>
<dbReference type="PANTHER" id="PTHR33221:SF2">
    <property type="entry name" value="TRANSCRIPTIONAL REGULATOR"/>
    <property type="match status" value="1"/>
</dbReference>
<sequence>MMLTRGGEYAVRCVLYLAACTTPGQVAPKKEVAQAMQIPESFMAKVAQTLSRAGIIQITQGARGGYRLLKDPSRLSLLQVVEAVDGEIFLNQCIMSPESCRRSPSCGVHRVWETARQRLRQTLDETDFATLAREEVCSQQQKE</sequence>
<keyword evidence="2" id="KW-1185">Reference proteome</keyword>
<dbReference type="OrthoDB" id="9800519at2"/>
<evidence type="ECO:0000313" key="1">
    <source>
        <dbReference type="EMBL" id="EFI33552.1"/>
    </source>
</evidence>
<dbReference type="InterPro" id="IPR036390">
    <property type="entry name" value="WH_DNA-bd_sf"/>
</dbReference>
<dbReference type="NCBIfam" id="TIGR00738">
    <property type="entry name" value="rrf2_super"/>
    <property type="match status" value="1"/>
</dbReference>
<accession>D6SS86</accession>
<dbReference type="GO" id="GO:0005829">
    <property type="term" value="C:cytosol"/>
    <property type="evidence" value="ECO:0007669"/>
    <property type="project" value="TreeGrafter"/>
</dbReference>
<dbReference type="RefSeq" id="WP_008870902.1">
    <property type="nucleotide sequence ID" value="NZ_ACJN02000003.1"/>
</dbReference>
<dbReference type="PANTHER" id="PTHR33221">
    <property type="entry name" value="WINGED HELIX-TURN-HELIX TRANSCRIPTIONAL REGULATOR, RRF2 FAMILY"/>
    <property type="match status" value="1"/>
</dbReference>
<comment type="caution">
    <text evidence="1">The sequence shown here is derived from an EMBL/GenBank/DDBJ whole genome shotgun (WGS) entry which is preliminary data.</text>
</comment>
<organism evidence="1 2">
    <name type="scientific">Desulfonatronospira thiodismutans ASO3-1</name>
    <dbReference type="NCBI Taxonomy" id="555779"/>
    <lineage>
        <taxon>Bacteria</taxon>
        <taxon>Pseudomonadati</taxon>
        <taxon>Thermodesulfobacteriota</taxon>
        <taxon>Desulfovibrionia</taxon>
        <taxon>Desulfovibrionales</taxon>
        <taxon>Desulfonatronovibrionaceae</taxon>
        <taxon>Desulfonatronospira</taxon>
    </lineage>
</organism>
<dbReference type="SUPFAM" id="SSF46785">
    <property type="entry name" value="Winged helix' DNA-binding domain"/>
    <property type="match status" value="1"/>
</dbReference>
<protein>
    <submittedName>
        <fullName evidence="1">Transcriptional regulator, BadM/Rrf2 family</fullName>
    </submittedName>
</protein>
<dbReference type="PROSITE" id="PS51197">
    <property type="entry name" value="HTH_RRF2_2"/>
    <property type="match status" value="1"/>
</dbReference>
<dbReference type="eggNOG" id="COG1959">
    <property type="taxonomic scope" value="Bacteria"/>
</dbReference>
<proteinExistence type="predicted"/>
<dbReference type="Proteomes" id="UP000005496">
    <property type="component" value="Unassembled WGS sequence"/>
</dbReference>
<name>D6SS86_9BACT</name>
<dbReference type="InterPro" id="IPR000944">
    <property type="entry name" value="Tscrpt_reg_Rrf2"/>
</dbReference>
<dbReference type="Pfam" id="PF02082">
    <property type="entry name" value="Rrf2"/>
    <property type="match status" value="1"/>
</dbReference>
<dbReference type="GO" id="GO:0003700">
    <property type="term" value="F:DNA-binding transcription factor activity"/>
    <property type="evidence" value="ECO:0007669"/>
    <property type="project" value="TreeGrafter"/>
</dbReference>
<gene>
    <name evidence="1" type="ORF">Dthio_PD0886</name>
</gene>
<dbReference type="EMBL" id="ACJN02000003">
    <property type="protein sequence ID" value="EFI33552.1"/>
    <property type="molecule type" value="Genomic_DNA"/>
</dbReference>
<dbReference type="AlphaFoldDB" id="D6SS86"/>
<evidence type="ECO:0000313" key="2">
    <source>
        <dbReference type="Proteomes" id="UP000005496"/>
    </source>
</evidence>
<reference evidence="1" key="1">
    <citation type="submission" date="2010-05" db="EMBL/GenBank/DDBJ databases">
        <title>The draft genome of Desulfonatronospira thiodismutans ASO3-1.</title>
        <authorList>
            <consortium name="US DOE Joint Genome Institute (JGI-PGF)"/>
            <person name="Lucas S."/>
            <person name="Copeland A."/>
            <person name="Lapidus A."/>
            <person name="Cheng J.-F."/>
            <person name="Bruce D."/>
            <person name="Goodwin L."/>
            <person name="Pitluck S."/>
            <person name="Chertkov O."/>
            <person name="Brettin T."/>
            <person name="Detter J.C."/>
            <person name="Han C."/>
            <person name="Land M.L."/>
            <person name="Hauser L."/>
            <person name="Kyrpides N."/>
            <person name="Mikhailova N."/>
            <person name="Muyzer G."/>
            <person name="Woyke T."/>
        </authorList>
    </citation>
    <scope>NUCLEOTIDE SEQUENCE [LARGE SCALE GENOMIC DNA]</scope>
    <source>
        <strain evidence="1">ASO3-1</strain>
    </source>
</reference>